<dbReference type="Proteomes" id="UP000306145">
    <property type="component" value="Unassembled WGS sequence"/>
</dbReference>
<dbReference type="PANTHER" id="PTHR43598">
    <property type="entry name" value="TUNGSTEN-CONTAINING FORMYLMETHANOFURAN DEHYDROGENASE 2 SUBUNIT B"/>
    <property type="match status" value="1"/>
</dbReference>
<keyword evidence="5" id="KW-0560">Oxidoreductase</keyword>
<dbReference type="SUPFAM" id="SSF53706">
    <property type="entry name" value="Formate dehydrogenase/DMSO reductase, domains 1-3"/>
    <property type="match status" value="1"/>
</dbReference>
<reference evidence="8 9" key="1">
    <citation type="submission" date="2019-06" db="EMBL/GenBank/DDBJ databases">
        <title>Micromonospora ordensis sp. nov., isolated from deep marine sediment.</title>
        <authorList>
            <person name="Veyisoglu A."/>
            <person name="Carro L."/>
            <person name="Klenk H.-P."/>
            <person name="Sahin N."/>
        </authorList>
    </citation>
    <scope>NUCLEOTIDE SEQUENCE [LARGE SCALE GENOMIC DNA]</scope>
    <source>
        <strain evidence="8 9">S2509</strain>
    </source>
</reference>
<evidence type="ECO:0000256" key="5">
    <source>
        <dbReference type="ARBA" id="ARBA00023002"/>
    </source>
</evidence>
<evidence type="ECO:0000256" key="4">
    <source>
        <dbReference type="ARBA" id="ARBA00022485"/>
    </source>
</evidence>
<comment type="cofactor">
    <cofactor evidence="1">
        <name>[4Fe-4S] cluster</name>
        <dbReference type="ChEBI" id="CHEBI:49883"/>
    </cofactor>
</comment>
<comment type="caution">
    <text evidence="8">The sequence shown here is derived from an EMBL/GenBank/DDBJ whole genome shotgun (WGS) entry which is preliminary data.</text>
</comment>
<keyword evidence="4" id="KW-0004">4Fe-4S</keyword>
<evidence type="ECO:0000313" key="9">
    <source>
        <dbReference type="Proteomes" id="UP000306145"/>
    </source>
</evidence>
<dbReference type="GO" id="GO:0051539">
    <property type="term" value="F:4 iron, 4 sulfur cluster binding"/>
    <property type="evidence" value="ECO:0007669"/>
    <property type="project" value="UniProtKB-KW"/>
</dbReference>
<evidence type="ECO:0000256" key="3">
    <source>
        <dbReference type="ARBA" id="ARBA00010312"/>
    </source>
</evidence>
<dbReference type="GO" id="GO:0030151">
    <property type="term" value="F:molybdenum ion binding"/>
    <property type="evidence" value="ECO:0007669"/>
    <property type="project" value="TreeGrafter"/>
</dbReference>
<evidence type="ECO:0000313" key="8">
    <source>
        <dbReference type="EMBL" id="TNH26943.1"/>
    </source>
</evidence>
<dbReference type="PANTHER" id="PTHR43598:SF1">
    <property type="entry name" value="FORMATE DEHYDROGENASE-O MAJOR SUBUNIT"/>
    <property type="match status" value="1"/>
</dbReference>
<evidence type="ECO:0000256" key="1">
    <source>
        <dbReference type="ARBA" id="ARBA00001966"/>
    </source>
</evidence>
<feature type="region of interest" description="Disordered" evidence="6">
    <location>
        <begin position="125"/>
        <end position="160"/>
    </location>
</feature>
<comment type="similarity">
    <text evidence="3">Belongs to the prokaryotic molybdopterin-containing oxidoreductase family.</text>
</comment>
<name>A0A5C4QMP8_9ACTN</name>
<organism evidence="8 9">
    <name type="scientific">Micromonospora orduensis</name>
    <dbReference type="NCBI Taxonomy" id="1420891"/>
    <lineage>
        <taxon>Bacteria</taxon>
        <taxon>Bacillati</taxon>
        <taxon>Actinomycetota</taxon>
        <taxon>Actinomycetes</taxon>
        <taxon>Micromonosporales</taxon>
        <taxon>Micromonosporaceae</taxon>
        <taxon>Micromonospora</taxon>
    </lineage>
</organism>
<comment type="subcellular location">
    <subcellularLocation>
        <location evidence="2">Cell envelope</location>
    </subcellularLocation>
</comment>
<feature type="non-terminal residue" evidence="8">
    <location>
        <position position="268"/>
    </location>
</feature>
<gene>
    <name evidence="8" type="ORF">FHG89_19525</name>
</gene>
<evidence type="ECO:0000256" key="2">
    <source>
        <dbReference type="ARBA" id="ARBA00004196"/>
    </source>
</evidence>
<dbReference type="GO" id="GO:0030313">
    <property type="term" value="C:cell envelope"/>
    <property type="evidence" value="ECO:0007669"/>
    <property type="project" value="UniProtKB-SubCell"/>
</dbReference>
<protein>
    <submittedName>
        <fullName evidence="8">Formate dehydrogenase</fullName>
    </submittedName>
</protein>
<keyword evidence="4" id="KW-0408">Iron</keyword>
<evidence type="ECO:0000259" key="7">
    <source>
        <dbReference type="Pfam" id="PF00384"/>
    </source>
</evidence>
<dbReference type="EMBL" id="VDFY01000179">
    <property type="protein sequence ID" value="TNH26943.1"/>
    <property type="molecule type" value="Genomic_DNA"/>
</dbReference>
<dbReference type="AlphaFoldDB" id="A0A5C4QMP8"/>
<feature type="compositionally biased region" description="Basic and acidic residues" evidence="6">
    <location>
        <begin position="125"/>
        <end position="149"/>
    </location>
</feature>
<dbReference type="GO" id="GO:0009061">
    <property type="term" value="P:anaerobic respiration"/>
    <property type="evidence" value="ECO:0007669"/>
    <property type="project" value="TreeGrafter"/>
</dbReference>
<proteinExistence type="inferred from homology"/>
<keyword evidence="4" id="KW-0479">Metal-binding</keyword>
<sequence>MSNSDMIVIQGSNMAEAHPVGFQWVMEAKRRGAKVFHVDPRFTRTSAVADAYLPIRAGTDIALLGGVVRYILDNELDFREYVVAYTNAATIVTEEYRDTEDLHGLFSGFKEDNASYDQTSWQYEGHEANGSHDTETQRETGAGLEHESHGAPVSGQTRRDETLQHPRCVYQILKRHYARYTPEMVERVCGIPQEKFLELAQAWTANSGRERTSTLVYSVGWTQHTVGVQYIRTGAIIQLLLGNMGRPGGGVMALRGHASIQGSTDVPT</sequence>
<dbReference type="Gene3D" id="3.40.228.10">
    <property type="entry name" value="Dimethylsulfoxide Reductase, domain 2"/>
    <property type="match status" value="1"/>
</dbReference>
<evidence type="ECO:0000256" key="6">
    <source>
        <dbReference type="SAM" id="MobiDB-lite"/>
    </source>
</evidence>
<dbReference type="InterPro" id="IPR006656">
    <property type="entry name" value="Mopterin_OxRdtase"/>
</dbReference>
<dbReference type="Pfam" id="PF00384">
    <property type="entry name" value="Molybdopterin"/>
    <property type="match status" value="1"/>
</dbReference>
<keyword evidence="4" id="KW-0411">Iron-sulfur</keyword>
<feature type="domain" description="Molybdopterin oxidoreductase" evidence="7">
    <location>
        <begin position="2"/>
        <end position="255"/>
    </location>
</feature>
<keyword evidence="9" id="KW-1185">Reference proteome</keyword>
<dbReference type="GO" id="GO:0016491">
    <property type="term" value="F:oxidoreductase activity"/>
    <property type="evidence" value="ECO:0007669"/>
    <property type="project" value="UniProtKB-KW"/>
</dbReference>
<accession>A0A5C4QMP8</accession>
<dbReference type="GO" id="GO:0009055">
    <property type="term" value="F:electron transfer activity"/>
    <property type="evidence" value="ECO:0007669"/>
    <property type="project" value="TreeGrafter"/>
</dbReference>